<dbReference type="SUPFAM" id="SSF51735">
    <property type="entry name" value="NAD(P)-binding Rossmann-fold domains"/>
    <property type="match status" value="1"/>
</dbReference>
<dbReference type="InterPro" id="IPR036291">
    <property type="entry name" value="NAD(P)-bd_dom_sf"/>
</dbReference>
<dbReference type="Pfam" id="PF13561">
    <property type="entry name" value="adh_short_C2"/>
    <property type="match status" value="1"/>
</dbReference>
<dbReference type="InterPro" id="IPR002347">
    <property type="entry name" value="SDR_fam"/>
</dbReference>
<dbReference type="GO" id="GO:0016491">
    <property type="term" value="F:oxidoreductase activity"/>
    <property type="evidence" value="ECO:0007669"/>
    <property type="project" value="UniProtKB-KW"/>
</dbReference>
<name>A0A212L8Q3_9HYPH</name>
<keyword evidence="2" id="KW-0560">Oxidoreductase</keyword>
<dbReference type="AlphaFoldDB" id="A0A212L8Q3"/>
<dbReference type="PRINTS" id="PR00080">
    <property type="entry name" value="SDRFAMILY"/>
</dbReference>
<evidence type="ECO:0000256" key="2">
    <source>
        <dbReference type="ARBA" id="ARBA00023002"/>
    </source>
</evidence>
<dbReference type="FunFam" id="3.40.50.720:FF:000084">
    <property type="entry name" value="Short-chain dehydrogenase reductase"/>
    <property type="match status" value="1"/>
</dbReference>
<gene>
    <name evidence="3" type="ORF">KL86PLE_130028</name>
</gene>
<dbReference type="CDD" id="cd05233">
    <property type="entry name" value="SDR_c"/>
    <property type="match status" value="1"/>
</dbReference>
<evidence type="ECO:0000313" key="3">
    <source>
        <dbReference type="EMBL" id="SCM73952.1"/>
    </source>
</evidence>
<proteinExistence type="inferred from homology"/>
<dbReference type="RefSeq" id="WP_288199615.1">
    <property type="nucleotide sequence ID" value="NZ_LT608334.1"/>
</dbReference>
<protein>
    <submittedName>
        <fullName evidence="3">Short-chain dehydrogenase/reductase</fullName>
    </submittedName>
</protein>
<accession>A0A212L8Q3</accession>
<organism evidence="3">
    <name type="scientific">uncultured Pleomorphomonas sp</name>
    <dbReference type="NCBI Taxonomy" id="442121"/>
    <lineage>
        <taxon>Bacteria</taxon>
        <taxon>Pseudomonadati</taxon>
        <taxon>Pseudomonadota</taxon>
        <taxon>Alphaproteobacteria</taxon>
        <taxon>Hyphomicrobiales</taxon>
        <taxon>Pleomorphomonadaceae</taxon>
        <taxon>Pleomorphomonas</taxon>
        <taxon>environmental samples</taxon>
    </lineage>
</organism>
<dbReference type="Gene3D" id="3.40.50.720">
    <property type="entry name" value="NAD(P)-binding Rossmann-like Domain"/>
    <property type="match status" value="1"/>
</dbReference>
<evidence type="ECO:0000256" key="1">
    <source>
        <dbReference type="ARBA" id="ARBA00006484"/>
    </source>
</evidence>
<dbReference type="PANTHER" id="PTHR24321:SF8">
    <property type="entry name" value="ESTRADIOL 17-BETA-DEHYDROGENASE 8-RELATED"/>
    <property type="match status" value="1"/>
</dbReference>
<dbReference type="PRINTS" id="PR00081">
    <property type="entry name" value="GDHRDH"/>
</dbReference>
<dbReference type="NCBIfam" id="NF004203">
    <property type="entry name" value="PRK05653.2-4"/>
    <property type="match status" value="1"/>
</dbReference>
<sequence length="259" mass="27153">MSKTKVALVTGAGSGIGRATAIELAGNGFAVGLLGRTPSELEEVAELLRNSGAEVERLDADISNEGEMSAAVARLVERFGRLDAVVANASINGTWAPIEDITTEEWDKTIAVNLRGTYLTLRFAVPHLKRGEGGSIVIVSSINGTRTFTTPGATAYSATKAAQLAMTQQLALELGRHRIRVNAVCPGAIETNINDNTTVRDKDATAIPVVWPEGEVPITGGKPGRAEDVAELIAFLVGDASSHITGTPIWIDGGQGLLR</sequence>
<comment type="similarity">
    <text evidence="1">Belongs to the short-chain dehydrogenases/reductases (SDR) family.</text>
</comment>
<reference evidence="3" key="1">
    <citation type="submission" date="2016-08" db="EMBL/GenBank/DDBJ databases">
        <authorList>
            <person name="Seilhamer J.J."/>
        </authorList>
    </citation>
    <scope>NUCLEOTIDE SEQUENCE</scope>
    <source>
        <strain evidence="3">86</strain>
    </source>
</reference>
<dbReference type="PANTHER" id="PTHR24321">
    <property type="entry name" value="DEHYDROGENASES, SHORT CHAIN"/>
    <property type="match status" value="1"/>
</dbReference>
<dbReference type="EMBL" id="FMJD01000005">
    <property type="protein sequence ID" value="SCM73952.1"/>
    <property type="molecule type" value="Genomic_DNA"/>
</dbReference>